<evidence type="ECO:0000313" key="2">
    <source>
        <dbReference type="EMBL" id="RDW25517.1"/>
    </source>
</evidence>
<dbReference type="AlphaFoldDB" id="A0A371C5E0"/>
<name>A0A371C5E0_YARLL</name>
<reference evidence="2 3" key="1">
    <citation type="submission" date="2018-07" db="EMBL/GenBank/DDBJ databases">
        <title>Draft Genome Assemblies for Five Robust Yarrowia lipolytica Strains Exhibiting High Lipid Production and Pentose Sugar Utilization and Sugar Alcohol Secretion from Undetoxified Lignocellulosic Biomass Hydrolysates.</title>
        <authorList>
            <consortium name="DOE Joint Genome Institute"/>
            <person name="Walker C."/>
            <person name="Ryu S."/>
            <person name="Na H."/>
            <person name="Zane M."/>
            <person name="LaButti K."/>
            <person name="Lipzen A."/>
            <person name="Haridas S."/>
            <person name="Barry K."/>
            <person name="Grigoriev I.V."/>
            <person name="Quarterman J."/>
            <person name="Slininger P."/>
            <person name="Dien B."/>
            <person name="Trinh C.T."/>
        </authorList>
    </citation>
    <scope>NUCLEOTIDE SEQUENCE [LARGE SCALE GENOMIC DNA]</scope>
    <source>
        <strain evidence="2 3">YB392</strain>
    </source>
</reference>
<dbReference type="Proteomes" id="UP000256601">
    <property type="component" value="Unassembled WGS sequence"/>
</dbReference>
<gene>
    <name evidence="2" type="ORF">B0I71DRAFT_132410</name>
</gene>
<evidence type="ECO:0000256" key="1">
    <source>
        <dbReference type="SAM" id="Phobius"/>
    </source>
</evidence>
<protein>
    <submittedName>
        <fullName evidence="2">Uncharacterized protein</fullName>
    </submittedName>
</protein>
<feature type="transmembrane region" description="Helical" evidence="1">
    <location>
        <begin position="23"/>
        <end position="44"/>
    </location>
</feature>
<organism evidence="2 3">
    <name type="scientific">Yarrowia lipolytica</name>
    <name type="common">Candida lipolytica</name>
    <dbReference type="NCBI Taxonomy" id="4952"/>
    <lineage>
        <taxon>Eukaryota</taxon>
        <taxon>Fungi</taxon>
        <taxon>Dikarya</taxon>
        <taxon>Ascomycota</taxon>
        <taxon>Saccharomycotina</taxon>
        <taxon>Dipodascomycetes</taxon>
        <taxon>Dipodascales</taxon>
        <taxon>Dipodascales incertae sedis</taxon>
        <taxon>Yarrowia</taxon>
    </lineage>
</organism>
<feature type="transmembrane region" description="Helical" evidence="1">
    <location>
        <begin position="51"/>
        <end position="70"/>
    </location>
</feature>
<keyword evidence="1" id="KW-1133">Transmembrane helix</keyword>
<sequence length="129" mass="13542">MDPVEDSNTEEVMRSELVVGVELVFGVVAAGGVADVVGVVLVVGVALVDEVLVVGVAVTVGVVLVVFTLVEVGLDEVVDLSDPDPDPPPLRLGMLLPGCWLVAYPPPFPRRVHSFPPVPPGGLSYRTYE</sequence>
<dbReference type="EMBL" id="KZ857337">
    <property type="protein sequence ID" value="RDW25517.1"/>
    <property type="molecule type" value="Genomic_DNA"/>
</dbReference>
<keyword evidence="1" id="KW-0812">Transmembrane</keyword>
<accession>A0A371C5E0</accession>
<keyword evidence="1" id="KW-0472">Membrane</keyword>
<proteinExistence type="predicted"/>
<evidence type="ECO:0000313" key="3">
    <source>
        <dbReference type="Proteomes" id="UP000256601"/>
    </source>
</evidence>